<dbReference type="AlphaFoldDB" id="F4QB60"/>
<dbReference type="InterPro" id="IPR010400">
    <property type="entry name" value="PITH_dom"/>
</dbReference>
<dbReference type="InterPro" id="IPR037047">
    <property type="entry name" value="PITH_dom_sf"/>
</dbReference>
<dbReference type="Pfam" id="PF06201">
    <property type="entry name" value="PITH"/>
    <property type="match status" value="1"/>
</dbReference>
<dbReference type="GeneID" id="14866878"/>
<dbReference type="OrthoDB" id="2635at2759"/>
<dbReference type="OMA" id="RLVFKPW"/>
<evidence type="ECO:0000256" key="1">
    <source>
        <dbReference type="ARBA" id="ARBA00025788"/>
    </source>
</evidence>
<feature type="domain" description="PITH" evidence="2">
    <location>
        <begin position="12"/>
        <end position="177"/>
    </location>
</feature>
<dbReference type="Proteomes" id="UP000007797">
    <property type="component" value="Unassembled WGS sequence"/>
</dbReference>
<name>F4QB60_CACFS</name>
<proteinExistence type="inferred from homology"/>
<evidence type="ECO:0000313" key="4">
    <source>
        <dbReference type="Proteomes" id="UP000007797"/>
    </source>
</evidence>
<keyword evidence="4" id="KW-1185">Reference proteome</keyword>
<dbReference type="RefSeq" id="XP_004351348.1">
    <property type="nucleotide sequence ID" value="XM_004351296.1"/>
</dbReference>
<dbReference type="InterPro" id="IPR045099">
    <property type="entry name" value="PITH1-like"/>
</dbReference>
<accession>F4QB60</accession>
<dbReference type="PANTHER" id="PTHR12175:SF1">
    <property type="entry name" value="PITH DOMAIN-CONTAINING PROTEIN 1"/>
    <property type="match status" value="1"/>
</dbReference>
<dbReference type="PROSITE" id="PS51532">
    <property type="entry name" value="PITH"/>
    <property type="match status" value="1"/>
</dbReference>
<dbReference type="SUPFAM" id="SSF49785">
    <property type="entry name" value="Galactose-binding domain-like"/>
    <property type="match status" value="1"/>
</dbReference>
<evidence type="ECO:0000313" key="3">
    <source>
        <dbReference type="EMBL" id="EGG14832.1"/>
    </source>
</evidence>
<organism evidence="3 4">
    <name type="scientific">Cavenderia fasciculata</name>
    <name type="common">Slime mold</name>
    <name type="synonym">Dictyostelium fasciculatum</name>
    <dbReference type="NCBI Taxonomy" id="261658"/>
    <lineage>
        <taxon>Eukaryota</taxon>
        <taxon>Amoebozoa</taxon>
        <taxon>Evosea</taxon>
        <taxon>Eumycetozoa</taxon>
        <taxon>Dictyostelia</taxon>
        <taxon>Acytosteliales</taxon>
        <taxon>Cavenderiaceae</taxon>
        <taxon>Cavenderia</taxon>
    </lineage>
</organism>
<evidence type="ECO:0000259" key="2">
    <source>
        <dbReference type="PROSITE" id="PS51532"/>
    </source>
</evidence>
<sequence length="196" mass="22113">MADHDCNDPNHSHDNVDGIEFNLNRYIDTAQITCLNERTKGSARQLFRAWEERLDESKFVESDADPELIINIPFGALTQIRSIIVIGGGNDSAPNKMKAYLNKDNIDFGNINSITPIQEWQLHEDFEGQISYNTNTLTLYFPTSFGAPRTKIQYIALKGVYTNARREVVNTVYESRPQLSDHKGAADDLVGRANGY</sequence>
<dbReference type="EMBL" id="GL883027">
    <property type="protein sequence ID" value="EGG14832.1"/>
    <property type="molecule type" value="Genomic_DNA"/>
</dbReference>
<dbReference type="KEGG" id="dfa:DFA_10705"/>
<dbReference type="GO" id="GO:0005737">
    <property type="term" value="C:cytoplasm"/>
    <property type="evidence" value="ECO:0007669"/>
    <property type="project" value="UniProtKB-ARBA"/>
</dbReference>
<dbReference type="Gene3D" id="2.60.120.470">
    <property type="entry name" value="PITH domain"/>
    <property type="match status" value="1"/>
</dbReference>
<protein>
    <submittedName>
        <fullName evidence="3">UPF0424 family protein</fullName>
    </submittedName>
</protein>
<dbReference type="PANTHER" id="PTHR12175">
    <property type="entry name" value="AD039 HT014 THIOREDOXIN FAMILY TRP26"/>
    <property type="match status" value="1"/>
</dbReference>
<comment type="similarity">
    <text evidence="1">Belongs to the PITHD1 family.</text>
</comment>
<reference evidence="4" key="1">
    <citation type="journal article" date="2011" name="Genome Res.">
        <title>Phylogeny-wide analysis of social amoeba genomes highlights ancient origins for complex intercellular communication.</title>
        <authorList>
            <person name="Heidel A.J."/>
            <person name="Lawal H.M."/>
            <person name="Felder M."/>
            <person name="Schilde C."/>
            <person name="Helps N.R."/>
            <person name="Tunggal B."/>
            <person name="Rivero F."/>
            <person name="John U."/>
            <person name="Schleicher M."/>
            <person name="Eichinger L."/>
            <person name="Platzer M."/>
            <person name="Noegel A.A."/>
            <person name="Schaap P."/>
            <person name="Gloeckner G."/>
        </authorList>
    </citation>
    <scope>NUCLEOTIDE SEQUENCE [LARGE SCALE GENOMIC DNA]</scope>
    <source>
        <strain evidence="4">SH3</strain>
    </source>
</reference>
<dbReference type="InterPro" id="IPR008979">
    <property type="entry name" value="Galactose-bd-like_sf"/>
</dbReference>
<gene>
    <name evidence="3" type="ORF">DFA_10705</name>
</gene>